<comment type="caution">
    <text evidence="1">The sequence shown here is derived from an EMBL/GenBank/DDBJ whole genome shotgun (WGS) entry which is preliminary data.</text>
</comment>
<dbReference type="AlphaFoldDB" id="A0A9X9M8K5"/>
<dbReference type="Proteomes" id="UP000269945">
    <property type="component" value="Unassembled WGS sequence"/>
</dbReference>
<evidence type="ECO:0000313" key="1">
    <source>
        <dbReference type="EMBL" id="VCX39348.1"/>
    </source>
</evidence>
<evidence type="ECO:0000313" key="2">
    <source>
        <dbReference type="Proteomes" id="UP000269945"/>
    </source>
</evidence>
<accession>A0A9X9M8K5</accession>
<sequence>MAPNPDQTTGRNLARCSCREVGPEFLDQANPEAHILLDVQVQEPRRTFSFEPLGFEFVVVYNTFKPLSHQCL</sequence>
<name>A0A9X9M8K5_GULGU</name>
<proteinExistence type="predicted"/>
<organism evidence="1 2">
    <name type="scientific">Gulo gulo</name>
    <name type="common">Wolverine</name>
    <name type="synonym">Gluton</name>
    <dbReference type="NCBI Taxonomy" id="48420"/>
    <lineage>
        <taxon>Eukaryota</taxon>
        <taxon>Metazoa</taxon>
        <taxon>Chordata</taxon>
        <taxon>Craniata</taxon>
        <taxon>Vertebrata</taxon>
        <taxon>Euteleostomi</taxon>
        <taxon>Mammalia</taxon>
        <taxon>Eutheria</taxon>
        <taxon>Laurasiatheria</taxon>
        <taxon>Carnivora</taxon>
        <taxon>Caniformia</taxon>
        <taxon>Musteloidea</taxon>
        <taxon>Mustelidae</taxon>
        <taxon>Guloninae</taxon>
        <taxon>Gulo</taxon>
    </lineage>
</organism>
<dbReference type="EMBL" id="CYRY02044418">
    <property type="protein sequence ID" value="VCX39348.1"/>
    <property type="molecule type" value="Genomic_DNA"/>
</dbReference>
<reference evidence="1 2" key="1">
    <citation type="submission" date="2018-10" db="EMBL/GenBank/DDBJ databases">
        <authorList>
            <person name="Ekblom R."/>
            <person name="Jareborg N."/>
        </authorList>
    </citation>
    <scope>NUCLEOTIDE SEQUENCE [LARGE SCALE GENOMIC DNA]</scope>
    <source>
        <tissue evidence="1">Muscle</tissue>
    </source>
</reference>
<gene>
    <name evidence="1" type="ORF">BN2614_LOCUS9</name>
</gene>
<protein>
    <submittedName>
        <fullName evidence="1">Uncharacterized protein</fullName>
    </submittedName>
</protein>
<keyword evidence="2" id="KW-1185">Reference proteome</keyword>